<accession>A0AAN9LRN3</accession>
<evidence type="ECO:0000313" key="1">
    <source>
        <dbReference type="EMBL" id="KAK7338872.1"/>
    </source>
</evidence>
<dbReference type="Proteomes" id="UP001367508">
    <property type="component" value="Unassembled WGS sequence"/>
</dbReference>
<name>A0AAN9LRN3_CANGL</name>
<keyword evidence="2" id="KW-1185">Reference proteome</keyword>
<evidence type="ECO:0000313" key="2">
    <source>
        <dbReference type="Proteomes" id="UP001367508"/>
    </source>
</evidence>
<sequence>MIGHTVGVLLQEFPGLIRLLLPKRSQMKLMPPISVVVAMKSSQGAKKDLWSRRLSRKQLSLKKLKSGSQRGSLVRLGKWLKYDLRPVVAARPQGYGYRSRKSEGSGAIGRDKTKAIQSENWCSN</sequence>
<proteinExistence type="predicted"/>
<comment type="caution">
    <text evidence="1">The sequence shown here is derived from an EMBL/GenBank/DDBJ whole genome shotgun (WGS) entry which is preliminary data.</text>
</comment>
<protein>
    <submittedName>
        <fullName evidence="1">Uncharacterized protein</fullName>
    </submittedName>
</protein>
<reference evidence="1 2" key="1">
    <citation type="submission" date="2024-01" db="EMBL/GenBank/DDBJ databases">
        <title>The genomes of 5 underutilized Papilionoideae crops provide insights into root nodulation and disease resistanc.</title>
        <authorList>
            <person name="Jiang F."/>
        </authorList>
    </citation>
    <scope>NUCLEOTIDE SEQUENCE [LARGE SCALE GENOMIC DNA]</scope>
    <source>
        <strain evidence="1">LVBAO_FW01</strain>
        <tissue evidence="1">Leaves</tissue>
    </source>
</reference>
<organism evidence="1 2">
    <name type="scientific">Canavalia gladiata</name>
    <name type="common">Sword bean</name>
    <name type="synonym">Dolichos gladiatus</name>
    <dbReference type="NCBI Taxonomy" id="3824"/>
    <lineage>
        <taxon>Eukaryota</taxon>
        <taxon>Viridiplantae</taxon>
        <taxon>Streptophyta</taxon>
        <taxon>Embryophyta</taxon>
        <taxon>Tracheophyta</taxon>
        <taxon>Spermatophyta</taxon>
        <taxon>Magnoliopsida</taxon>
        <taxon>eudicotyledons</taxon>
        <taxon>Gunneridae</taxon>
        <taxon>Pentapetalae</taxon>
        <taxon>rosids</taxon>
        <taxon>fabids</taxon>
        <taxon>Fabales</taxon>
        <taxon>Fabaceae</taxon>
        <taxon>Papilionoideae</taxon>
        <taxon>50 kb inversion clade</taxon>
        <taxon>NPAAA clade</taxon>
        <taxon>indigoferoid/millettioid clade</taxon>
        <taxon>Phaseoleae</taxon>
        <taxon>Canavalia</taxon>
    </lineage>
</organism>
<dbReference type="AlphaFoldDB" id="A0AAN9LRN3"/>
<gene>
    <name evidence="1" type="ORF">VNO77_19506</name>
</gene>
<dbReference type="EMBL" id="JAYMYQ010000004">
    <property type="protein sequence ID" value="KAK7338872.1"/>
    <property type="molecule type" value="Genomic_DNA"/>
</dbReference>